<dbReference type="Proteomes" id="UP001165342">
    <property type="component" value="Unassembled WGS sequence"/>
</dbReference>
<protein>
    <submittedName>
        <fullName evidence="2">Uncharacterized protein</fullName>
    </submittedName>
</protein>
<sequence>MVVISAGFLLAALLFFVLPSTPGVTGGIDVERRLISGVLTAAFLLAVVWLVKGRK</sequence>
<dbReference type="RefSeq" id="WP_249830041.1">
    <property type="nucleotide sequence ID" value="NZ_JAMGBE010000001.1"/>
</dbReference>
<comment type="caution">
    <text evidence="2">The sequence shown here is derived from an EMBL/GenBank/DDBJ whole genome shotgun (WGS) entry which is preliminary data.</text>
</comment>
<keyword evidence="3" id="KW-1185">Reference proteome</keyword>
<organism evidence="2 3">
    <name type="scientific">Sphingomonas hankyongi</name>
    <dbReference type="NCBI Taxonomy" id="2908209"/>
    <lineage>
        <taxon>Bacteria</taxon>
        <taxon>Pseudomonadati</taxon>
        <taxon>Pseudomonadota</taxon>
        <taxon>Alphaproteobacteria</taxon>
        <taxon>Sphingomonadales</taxon>
        <taxon>Sphingomonadaceae</taxon>
        <taxon>Sphingomonas</taxon>
    </lineage>
</organism>
<keyword evidence="1" id="KW-0472">Membrane</keyword>
<reference evidence="2" key="1">
    <citation type="submission" date="2022-05" db="EMBL/GenBank/DDBJ databases">
        <authorList>
            <person name="Jo J.-H."/>
            <person name="Im W.-T."/>
        </authorList>
    </citation>
    <scope>NUCLEOTIDE SEQUENCE</scope>
    <source>
        <strain evidence="2">SE220</strain>
    </source>
</reference>
<evidence type="ECO:0000313" key="2">
    <source>
        <dbReference type="EMBL" id="MCL6728531.1"/>
    </source>
</evidence>
<evidence type="ECO:0000256" key="1">
    <source>
        <dbReference type="SAM" id="Phobius"/>
    </source>
</evidence>
<keyword evidence="1" id="KW-1133">Transmembrane helix</keyword>
<feature type="transmembrane region" description="Helical" evidence="1">
    <location>
        <begin position="33"/>
        <end position="51"/>
    </location>
</feature>
<proteinExistence type="predicted"/>
<keyword evidence="1" id="KW-0812">Transmembrane</keyword>
<name>A0ABT0RYI8_9SPHN</name>
<dbReference type="EMBL" id="JAMGBE010000001">
    <property type="protein sequence ID" value="MCL6728531.1"/>
    <property type="molecule type" value="Genomic_DNA"/>
</dbReference>
<evidence type="ECO:0000313" key="3">
    <source>
        <dbReference type="Proteomes" id="UP001165342"/>
    </source>
</evidence>
<gene>
    <name evidence="2" type="ORF">LZ538_00485</name>
</gene>
<accession>A0ABT0RYI8</accession>